<evidence type="ECO:0000313" key="2">
    <source>
        <dbReference type="Proteomes" id="UP001174909"/>
    </source>
</evidence>
<protein>
    <recommendedName>
        <fullName evidence="3">Restriction endonuclease</fullName>
    </recommendedName>
</protein>
<evidence type="ECO:0000313" key="1">
    <source>
        <dbReference type="EMBL" id="CAI8019722.1"/>
    </source>
</evidence>
<proteinExistence type="predicted"/>
<evidence type="ECO:0008006" key="3">
    <source>
        <dbReference type="Google" id="ProtNLM"/>
    </source>
</evidence>
<sequence length="255" mass="28737">MVRPIFSPLSLARDVMRDDPGVRGRILAKRARSVIAAEDAMARREQTESLASQGEMMRSTTYASDIWATAVTSLTPECLEFSLNAATDTLPHNSNLSKWRKDRHDQVLGVIAEMACTNLAENYQLTVDLGSDNYHFPAHIALTNLRPDLVIWSDVNKHLAIIELTVCYETGFEEAASRKMKRYSDLTSEARERGYQSLTIPVQVGSKGVLEEDGLGQLRKILNPVSDKAWKTFLMSLTRCVIEESHKIWILRNKK</sequence>
<dbReference type="AlphaFoldDB" id="A0AA35WMT2"/>
<accession>A0AA35WMT2</accession>
<reference evidence="1" key="1">
    <citation type="submission" date="2023-03" db="EMBL/GenBank/DDBJ databases">
        <authorList>
            <person name="Steffen K."/>
            <person name="Cardenas P."/>
        </authorList>
    </citation>
    <scope>NUCLEOTIDE SEQUENCE</scope>
</reference>
<dbReference type="EMBL" id="CASHTH010001773">
    <property type="protein sequence ID" value="CAI8019722.1"/>
    <property type="molecule type" value="Genomic_DNA"/>
</dbReference>
<comment type="caution">
    <text evidence="1">The sequence shown here is derived from an EMBL/GenBank/DDBJ whole genome shotgun (WGS) entry which is preliminary data.</text>
</comment>
<name>A0AA35WMT2_GEOBA</name>
<keyword evidence="2" id="KW-1185">Reference proteome</keyword>
<organism evidence="1 2">
    <name type="scientific">Geodia barretti</name>
    <name type="common">Barrett's horny sponge</name>
    <dbReference type="NCBI Taxonomy" id="519541"/>
    <lineage>
        <taxon>Eukaryota</taxon>
        <taxon>Metazoa</taxon>
        <taxon>Porifera</taxon>
        <taxon>Demospongiae</taxon>
        <taxon>Heteroscleromorpha</taxon>
        <taxon>Tetractinellida</taxon>
        <taxon>Astrophorina</taxon>
        <taxon>Geodiidae</taxon>
        <taxon>Geodia</taxon>
    </lineage>
</organism>
<gene>
    <name evidence="1" type="ORF">GBAR_LOCUS11832</name>
</gene>
<dbReference type="Proteomes" id="UP001174909">
    <property type="component" value="Unassembled WGS sequence"/>
</dbReference>